<organism evidence="2 3">
    <name type="scientific">Cuscuta campestris</name>
    <dbReference type="NCBI Taxonomy" id="132261"/>
    <lineage>
        <taxon>Eukaryota</taxon>
        <taxon>Viridiplantae</taxon>
        <taxon>Streptophyta</taxon>
        <taxon>Embryophyta</taxon>
        <taxon>Tracheophyta</taxon>
        <taxon>Spermatophyta</taxon>
        <taxon>Magnoliopsida</taxon>
        <taxon>eudicotyledons</taxon>
        <taxon>Gunneridae</taxon>
        <taxon>Pentapetalae</taxon>
        <taxon>asterids</taxon>
        <taxon>lamiids</taxon>
        <taxon>Solanales</taxon>
        <taxon>Convolvulaceae</taxon>
        <taxon>Cuscuteae</taxon>
        <taxon>Cuscuta</taxon>
        <taxon>Cuscuta subgen. Grammica</taxon>
        <taxon>Cuscuta sect. Cleistogrammica</taxon>
    </lineage>
</organism>
<dbReference type="Proteomes" id="UP000595140">
    <property type="component" value="Unassembled WGS sequence"/>
</dbReference>
<protein>
    <submittedName>
        <fullName evidence="2">Uncharacterized protein</fullName>
    </submittedName>
</protein>
<keyword evidence="1" id="KW-1133">Transmembrane helix</keyword>
<evidence type="ECO:0000313" key="3">
    <source>
        <dbReference type="Proteomes" id="UP000595140"/>
    </source>
</evidence>
<evidence type="ECO:0000256" key="1">
    <source>
        <dbReference type="SAM" id="Phobius"/>
    </source>
</evidence>
<sequence>MWWYIRPRHMLEEVKHVGRQLRLEDKDRLSCSYRLRSLWLQDLLLSFQNSKADLSLHFLLLSSHTYLFTFFFSASANFVALSISSSLFLFCIGVNRRAKLRAYFSLRIQVYGGRFAHCSFGGSQAYSRHSNCKK</sequence>
<dbReference type="AlphaFoldDB" id="A0A484NFR8"/>
<keyword evidence="1" id="KW-0812">Transmembrane</keyword>
<proteinExistence type="predicted"/>
<gene>
    <name evidence="2" type="ORF">CCAM_LOCUS41093</name>
</gene>
<name>A0A484NFR8_9ASTE</name>
<feature type="transmembrane region" description="Helical" evidence="1">
    <location>
        <begin position="78"/>
        <end position="95"/>
    </location>
</feature>
<accession>A0A484NFR8</accession>
<keyword evidence="1" id="KW-0472">Membrane</keyword>
<dbReference type="EMBL" id="OOIL02006652">
    <property type="protein sequence ID" value="VFQ99317.1"/>
    <property type="molecule type" value="Genomic_DNA"/>
</dbReference>
<reference evidence="2 3" key="1">
    <citation type="submission" date="2018-04" db="EMBL/GenBank/DDBJ databases">
        <authorList>
            <person name="Vogel A."/>
        </authorList>
    </citation>
    <scope>NUCLEOTIDE SEQUENCE [LARGE SCALE GENOMIC DNA]</scope>
</reference>
<evidence type="ECO:0000313" key="2">
    <source>
        <dbReference type="EMBL" id="VFQ99317.1"/>
    </source>
</evidence>
<keyword evidence="3" id="KW-1185">Reference proteome</keyword>